<dbReference type="SMART" id="SM01387">
    <property type="entry name" value="Ribosomal_S15"/>
    <property type="match status" value="1"/>
</dbReference>
<dbReference type="EMBL" id="MFYX01000156">
    <property type="protein sequence ID" value="OGJ99995.1"/>
    <property type="molecule type" value="Genomic_DNA"/>
</dbReference>
<dbReference type="Pfam" id="PF00312">
    <property type="entry name" value="Ribosomal_S15"/>
    <property type="match status" value="1"/>
</dbReference>
<dbReference type="Gene3D" id="1.10.287.10">
    <property type="entry name" value="S15/NS1, RNA-binding"/>
    <property type="match status" value="1"/>
</dbReference>
<dbReference type="GO" id="GO:0003735">
    <property type="term" value="F:structural constituent of ribosome"/>
    <property type="evidence" value="ECO:0007669"/>
    <property type="project" value="InterPro"/>
</dbReference>
<dbReference type="PANTHER" id="PTHR23321:SF26">
    <property type="entry name" value="SMALL RIBOSOMAL SUBUNIT PROTEIN US15M"/>
    <property type="match status" value="1"/>
</dbReference>
<evidence type="ECO:0000256" key="1">
    <source>
        <dbReference type="ARBA" id="ARBA00022980"/>
    </source>
</evidence>
<dbReference type="SUPFAM" id="SSF47060">
    <property type="entry name" value="S15/NS1 RNA-binding domain"/>
    <property type="match status" value="1"/>
</dbReference>
<dbReference type="CDD" id="cd00353">
    <property type="entry name" value="Ribosomal_S15p_S13e"/>
    <property type="match status" value="1"/>
</dbReference>
<comment type="similarity">
    <text evidence="4 5">Belongs to the universal ribosomal protein uS15 family.</text>
</comment>
<evidence type="ECO:0000256" key="7">
    <source>
        <dbReference type="SAM" id="MobiDB-lite"/>
    </source>
</evidence>
<organism evidence="8 9">
    <name type="scientific">Candidatus Raymondbacteria bacterium RIFOXYD12_FULL_49_13</name>
    <dbReference type="NCBI Taxonomy" id="1817890"/>
    <lineage>
        <taxon>Bacteria</taxon>
        <taxon>Raymondiibacteriota</taxon>
    </lineage>
</organism>
<comment type="subunit">
    <text evidence="3 4">Part of the 30S ribosomal subunit. Forms a bridge to the 50S subunit in the 70S ribosome, contacting the 23S rRNA.</text>
</comment>
<dbReference type="HAMAP" id="MF_01343_B">
    <property type="entry name" value="Ribosomal_uS15_B"/>
    <property type="match status" value="1"/>
</dbReference>
<dbReference type="PROSITE" id="PS00362">
    <property type="entry name" value="RIBOSOMAL_S15"/>
    <property type="match status" value="1"/>
</dbReference>
<dbReference type="PANTHER" id="PTHR23321">
    <property type="entry name" value="RIBOSOMAL PROTEIN S15, BACTERIAL AND ORGANELLAR"/>
    <property type="match status" value="1"/>
</dbReference>
<dbReference type="InterPro" id="IPR000589">
    <property type="entry name" value="Ribosomal_uS15"/>
</dbReference>
<evidence type="ECO:0000256" key="5">
    <source>
        <dbReference type="RuleBase" id="RU003919"/>
    </source>
</evidence>
<dbReference type="GO" id="GO:0019843">
    <property type="term" value="F:rRNA binding"/>
    <property type="evidence" value="ECO:0007669"/>
    <property type="project" value="UniProtKB-UniRule"/>
</dbReference>
<dbReference type="InterPro" id="IPR005290">
    <property type="entry name" value="Ribosomal_uS15_bac-type"/>
</dbReference>
<evidence type="ECO:0000313" key="8">
    <source>
        <dbReference type="EMBL" id="OGJ99995.1"/>
    </source>
</evidence>
<keyword evidence="4 6" id="KW-0699">rRNA-binding</keyword>
<comment type="caution">
    <text evidence="8">The sequence shown here is derived from an EMBL/GenBank/DDBJ whole genome shotgun (WGS) entry which is preliminary data.</text>
</comment>
<evidence type="ECO:0000256" key="4">
    <source>
        <dbReference type="HAMAP-Rule" id="MF_01343"/>
    </source>
</evidence>
<proteinExistence type="inferred from homology"/>
<dbReference type="GO" id="GO:0006412">
    <property type="term" value="P:translation"/>
    <property type="evidence" value="ECO:0007669"/>
    <property type="project" value="UniProtKB-UniRule"/>
</dbReference>
<dbReference type="Gene3D" id="6.10.250.3130">
    <property type="match status" value="1"/>
</dbReference>
<comment type="function">
    <text evidence="4 6">One of the primary rRNA binding proteins, it binds directly to 16S rRNA where it helps nucleate assembly of the platform of the 30S subunit by binding and bridging several RNA helices of the 16S rRNA.</text>
</comment>
<dbReference type="GO" id="GO:0022627">
    <property type="term" value="C:cytosolic small ribosomal subunit"/>
    <property type="evidence" value="ECO:0007669"/>
    <property type="project" value="TreeGrafter"/>
</dbReference>
<feature type="region of interest" description="Disordered" evidence="7">
    <location>
        <begin position="1"/>
        <end position="24"/>
    </location>
</feature>
<dbReference type="FunFam" id="1.10.287.10:FF:000002">
    <property type="entry name" value="30S ribosomal protein S15"/>
    <property type="match status" value="1"/>
</dbReference>
<dbReference type="Proteomes" id="UP000179243">
    <property type="component" value="Unassembled WGS sequence"/>
</dbReference>
<dbReference type="NCBIfam" id="TIGR00952">
    <property type="entry name" value="S15_bact"/>
    <property type="match status" value="1"/>
</dbReference>
<dbReference type="AlphaFoldDB" id="A0A1F7F0G7"/>
<keyword evidence="2 4" id="KW-0687">Ribonucleoprotein</keyword>
<accession>A0A1F7F0G7</accession>
<evidence type="ECO:0000256" key="2">
    <source>
        <dbReference type="ARBA" id="ARBA00023274"/>
    </source>
</evidence>
<evidence type="ECO:0000313" key="9">
    <source>
        <dbReference type="Proteomes" id="UP000179243"/>
    </source>
</evidence>
<dbReference type="InterPro" id="IPR009068">
    <property type="entry name" value="uS15_NS1_RNA-bd_sf"/>
</dbReference>
<evidence type="ECO:0000256" key="6">
    <source>
        <dbReference type="RuleBase" id="RU004524"/>
    </source>
</evidence>
<protein>
    <recommendedName>
        <fullName evidence="4">Small ribosomal subunit protein uS15</fullName>
    </recommendedName>
</protein>
<gene>
    <name evidence="4" type="primary">rpsO</name>
    <name evidence="8" type="ORF">A2519_13560</name>
</gene>
<reference evidence="8 9" key="1">
    <citation type="journal article" date="2016" name="Nat. Commun.">
        <title>Thousands of microbial genomes shed light on interconnected biogeochemical processes in an aquifer system.</title>
        <authorList>
            <person name="Anantharaman K."/>
            <person name="Brown C.T."/>
            <person name="Hug L.A."/>
            <person name="Sharon I."/>
            <person name="Castelle C.J."/>
            <person name="Probst A.J."/>
            <person name="Thomas B.C."/>
            <person name="Singh A."/>
            <person name="Wilkins M.J."/>
            <person name="Karaoz U."/>
            <person name="Brodie E.L."/>
            <person name="Williams K.H."/>
            <person name="Hubbard S.S."/>
            <person name="Banfield J.F."/>
        </authorList>
    </citation>
    <scope>NUCLEOTIDE SEQUENCE [LARGE SCALE GENOMIC DNA]</scope>
</reference>
<name>A0A1F7F0G7_UNCRA</name>
<evidence type="ECO:0000256" key="3">
    <source>
        <dbReference type="ARBA" id="ARBA00064542"/>
    </source>
</evidence>
<keyword evidence="1 4" id="KW-0689">Ribosomal protein</keyword>
<keyword evidence="4 6" id="KW-0694">RNA-binding</keyword>
<sequence>MAVTIEKKKELVTKHGKSSKDTGRTEVQVAILTENVNMISEHLKKHPKDHHSRTGLLKEVNRRRDLLQYLKKQDIERYRSIIKELELRR</sequence>
<comment type="function">
    <text evidence="4">Forms an intersubunit bridge (bridge B4) with the 23S rRNA of the 50S subunit in the ribosome.</text>
</comment>